<gene>
    <name evidence="1" type="ORF">A2960_05950</name>
</gene>
<evidence type="ECO:0008006" key="3">
    <source>
        <dbReference type="Google" id="ProtNLM"/>
    </source>
</evidence>
<organism evidence="1 2">
    <name type="scientific">Candidatus Gottesmanbacteria bacterium RIFCSPLOWO2_01_FULL_39_12b</name>
    <dbReference type="NCBI Taxonomy" id="1798388"/>
    <lineage>
        <taxon>Bacteria</taxon>
        <taxon>Candidatus Gottesmaniibacteriota</taxon>
    </lineage>
</organism>
<protein>
    <recommendedName>
        <fullName evidence="3">SpoVT-AbrB domain-containing protein</fullName>
    </recommendedName>
</protein>
<dbReference type="AlphaFoldDB" id="A0A1F6AN24"/>
<dbReference type="SUPFAM" id="SSF89447">
    <property type="entry name" value="AbrB/MazE/MraZ-like"/>
    <property type="match status" value="1"/>
</dbReference>
<dbReference type="EMBL" id="MFJR01000014">
    <property type="protein sequence ID" value="OGG26068.1"/>
    <property type="molecule type" value="Genomic_DNA"/>
</dbReference>
<evidence type="ECO:0000313" key="1">
    <source>
        <dbReference type="EMBL" id="OGG26068.1"/>
    </source>
</evidence>
<dbReference type="InterPro" id="IPR037914">
    <property type="entry name" value="SpoVT-AbrB_sf"/>
</dbReference>
<name>A0A1F6AN24_9BACT</name>
<evidence type="ECO:0000313" key="2">
    <source>
        <dbReference type="Proteomes" id="UP000176609"/>
    </source>
</evidence>
<reference evidence="1 2" key="1">
    <citation type="journal article" date="2016" name="Nat. Commun.">
        <title>Thousands of microbial genomes shed light on interconnected biogeochemical processes in an aquifer system.</title>
        <authorList>
            <person name="Anantharaman K."/>
            <person name="Brown C.T."/>
            <person name="Hug L.A."/>
            <person name="Sharon I."/>
            <person name="Castelle C.J."/>
            <person name="Probst A.J."/>
            <person name="Thomas B.C."/>
            <person name="Singh A."/>
            <person name="Wilkins M.J."/>
            <person name="Karaoz U."/>
            <person name="Brodie E.L."/>
            <person name="Williams K.H."/>
            <person name="Hubbard S.S."/>
            <person name="Banfield J.F."/>
        </authorList>
    </citation>
    <scope>NUCLEOTIDE SEQUENCE [LARGE SCALE GENOMIC DNA]</scope>
</reference>
<dbReference type="Proteomes" id="UP000176609">
    <property type="component" value="Unassembled WGS sequence"/>
</dbReference>
<accession>A0A1F6AN24</accession>
<comment type="caution">
    <text evidence="1">The sequence shown here is derived from an EMBL/GenBank/DDBJ whole genome shotgun (WGS) entry which is preliminary data.</text>
</comment>
<proteinExistence type="predicted"/>
<sequence length="95" mass="11038">MNTSYPYMGEITIGERYQAVIPKKVRKIANRMKAGAKATVVPIDDKTVLISVKPKSWVNETYGMHKKIWQGIDATEYIQTLRSEWSQNRHQRNQD</sequence>